<dbReference type="EMBL" id="HBHP01031193">
    <property type="protein sequence ID" value="CAD9775189.1"/>
    <property type="molecule type" value="Transcribed_RNA"/>
</dbReference>
<organism evidence="1">
    <name type="scientific">Lotharella oceanica</name>
    <dbReference type="NCBI Taxonomy" id="641309"/>
    <lineage>
        <taxon>Eukaryota</taxon>
        <taxon>Sar</taxon>
        <taxon>Rhizaria</taxon>
        <taxon>Cercozoa</taxon>
        <taxon>Chlorarachniophyceae</taxon>
        <taxon>Lotharella</taxon>
    </lineage>
</organism>
<gene>
    <name evidence="1" type="ORF">LSP00402_LOCUS19186</name>
</gene>
<sequence length="107" mass="11968">MIQYTMTDQRYHMGYHPFSCEFYIEVVDVEKPEFTKPKPLRACQGKEVGVGEGEQCGGKMITATFNKKTKTNDYPSVSDVSNDCCGPMSCSDFPGSNGMFKWCAPQV</sequence>
<name>A0A7S2U056_9EUKA</name>
<reference evidence="1" key="1">
    <citation type="submission" date="2021-01" db="EMBL/GenBank/DDBJ databases">
        <authorList>
            <person name="Corre E."/>
            <person name="Pelletier E."/>
            <person name="Niang G."/>
            <person name="Scheremetjew M."/>
            <person name="Finn R."/>
            <person name="Kale V."/>
            <person name="Holt S."/>
            <person name="Cochrane G."/>
            <person name="Meng A."/>
            <person name="Brown T."/>
            <person name="Cohen L."/>
        </authorList>
    </citation>
    <scope>NUCLEOTIDE SEQUENCE</scope>
    <source>
        <strain evidence="1">CCMP622</strain>
    </source>
</reference>
<accession>A0A7S2U056</accession>
<evidence type="ECO:0000313" key="1">
    <source>
        <dbReference type="EMBL" id="CAD9775189.1"/>
    </source>
</evidence>
<dbReference type="AlphaFoldDB" id="A0A7S2U056"/>
<protein>
    <submittedName>
        <fullName evidence="1">Uncharacterized protein</fullName>
    </submittedName>
</protein>
<proteinExistence type="predicted"/>